<dbReference type="RefSeq" id="WP_166176426.1">
    <property type="nucleotide sequence ID" value="NZ_CP045119.1"/>
</dbReference>
<dbReference type="CDD" id="cd06261">
    <property type="entry name" value="TM_PBP2"/>
    <property type="match status" value="1"/>
</dbReference>
<evidence type="ECO:0000256" key="3">
    <source>
        <dbReference type="ARBA" id="ARBA00022475"/>
    </source>
</evidence>
<dbReference type="PROSITE" id="PS50928">
    <property type="entry name" value="ABC_TM1"/>
    <property type="match status" value="1"/>
</dbReference>
<dbReference type="InterPro" id="IPR035906">
    <property type="entry name" value="MetI-like_sf"/>
</dbReference>
<evidence type="ECO:0000256" key="7">
    <source>
        <dbReference type="RuleBase" id="RU363032"/>
    </source>
</evidence>
<name>A0A6G8QA38_9ACTN</name>
<evidence type="ECO:0000313" key="9">
    <source>
        <dbReference type="EMBL" id="QIN83288.1"/>
    </source>
</evidence>
<feature type="transmembrane region" description="Helical" evidence="7">
    <location>
        <begin position="97"/>
        <end position="116"/>
    </location>
</feature>
<keyword evidence="5 7" id="KW-1133">Transmembrane helix</keyword>
<evidence type="ECO:0000313" key="10">
    <source>
        <dbReference type="Proteomes" id="UP000501452"/>
    </source>
</evidence>
<dbReference type="PANTHER" id="PTHR43744">
    <property type="entry name" value="ABC TRANSPORTER PERMEASE PROTEIN MG189-RELATED-RELATED"/>
    <property type="match status" value="1"/>
</dbReference>
<dbReference type="SUPFAM" id="SSF161098">
    <property type="entry name" value="MetI-like"/>
    <property type="match status" value="1"/>
</dbReference>
<keyword evidence="10" id="KW-1185">Reference proteome</keyword>
<proteinExistence type="inferred from homology"/>
<feature type="transmembrane region" description="Helical" evidence="7">
    <location>
        <begin position="125"/>
        <end position="147"/>
    </location>
</feature>
<dbReference type="InterPro" id="IPR000515">
    <property type="entry name" value="MetI-like"/>
</dbReference>
<comment type="subcellular location">
    <subcellularLocation>
        <location evidence="1 7">Cell membrane</location>
        <topology evidence="1 7">Multi-pass membrane protein</topology>
    </subcellularLocation>
</comment>
<sequence length="295" mass="32998">MTETPQQKVNPAAVRRGRSAKSSLGVAIANVAYYALMIVLAVVFLLPLIWMFVSSLKPESEVLVIPPSFFPTEIRWQNYVDVFGIIPVFFYNSAKLAFLNVVGILLTSSLAGYAFARLEFAGRDLVFTLLLATAIIPSIVYLIPQYIVFRELGWIDTHLPLWVPRVLTPVFATFLMRQYFKTMPKDLEDAARIDGASTFAIYWRIMLPQTKPALAAIGVFTFLESWNDLFGPLIFLNSQDLQTLPVALAQFQGEYFTQVSLLMAAATVSVIPVLIVYLFAQKYFVQGITMTGLKG</sequence>
<evidence type="ECO:0000256" key="6">
    <source>
        <dbReference type="ARBA" id="ARBA00023136"/>
    </source>
</evidence>
<protein>
    <submittedName>
        <fullName evidence="9">ABC transporter permease subunit</fullName>
    </submittedName>
</protein>
<comment type="similarity">
    <text evidence="7">Belongs to the binding-protein-dependent transport system permease family.</text>
</comment>
<evidence type="ECO:0000256" key="1">
    <source>
        <dbReference type="ARBA" id="ARBA00004651"/>
    </source>
</evidence>
<dbReference type="Gene3D" id="1.10.3720.10">
    <property type="entry name" value="MetI-like"/>
    <property type="match status" value="1"/>
</dbReference>
<feature type="domain" description="ABC transmembrane type-1" evidence="8">
    <location>
        <begin position="90"/>
        <end position="280"/>
    </location>
</feature>
<dbReference type="GO" id="GO:0005886">
    <property type="term" value="C:plasma membrane"/>
    <property type="evidence" value="ECO:0007669"/>
    <property type="project" value="UniProtKB-SubCell"/>
</dbReference>
<dbReference type="Pfam" id="PF00528">
    <property type="entry name" value="BPD_transp_1"/>
    <property type="match status" value="1"/>
</dbReference>
<dbReference type="KEGG" id="rub:GBA63_12040"/>
<reference evidence="9 10" key="1">
    <citation type="submission" date="2019-10" db="EMBL/GenBank/DDBJ databases">
        <title>Rubrobacter sp nov SCSIO 52090 isolated from a deep-sea sediment in the South China Sea.</title>
        <authorList>
            <person name="Chen R.W."/>
        </authorList>
    </citation>
    <scope>NUCLEOTIDE SEQUENCE [LARGE SCALE GENOMIC DNA]</scope>
    <source>
        <strain evidence="9 10">SCSIO 52909</strain>
    </source>
</reference>
<evidence type="ECO:0000256" key="2">
    <source>
        <dbReference type="ARBA" id="ARBA00022448"/>
    </source>
</evidence>
<gene>
    <name evidence="9" type="ORF">GBA63_12040</name>
</gene>
<dbReference type="EMBL" id="CP045119">
    <property type="protein sequence ID" value="QIN83288.1"/>
    <property type="molecule type" value="Genomic_DNA"/>
</dbReference>
<evidence type="ECO:0000256" key="5">
    <source>
        <dbReference type="ARBA" id="ARBA00022989"/>
    </source>
</evidence>
<dbReference type="Proteomes" id="UP000501452">
    <property type="component" value="Chromosome"/>
</dbReference>
<evidence type="ECO:0000259" key="8">
    <source>
        <dbReference type="PROSITE" id="PS50928"/>
    </source>
</evidence>
<keyword evidence="2 7" id="KW-0813">Transport</keyword>
<feature type="transmembrane region" description="Helical" evidence="7">
    <location>
        <begin position="159"/>
        <end position="176"/>
    </location>
</feature>
<keyword evidence="4 7" id="KW-0812">Transmembrane</keyword>
<dbReference type="AlphaFoldDB" id="A0A6G8QA38"/>
<accession>A0A6G8QA38</accession>
<keyword evidence="3" id="KW-1003">Cell membrane</keyword>
<dbReference type="PANTHER" id="PTHR43744:SF12">
    <property type="entry name" value="ABC TRANSPORTER PERMEASE PROTEIN MG189-RELATED"/>
    <property type="match status" value="1"/>
</dbReference>
<keyword evidence="6 7" id="KW-0472">Membrane</keyword>
<evidence type="ECO:0000256" key="4">
    <source>
        <dbReference type="ARBA" id="ARBA00022692"/>
    </source>
</evidence>
<feature type="transmembrane region" description="Helical" evidence="7">
    <location>
        <begin position="24"/>
        <end position="53"/>
    </location>
</feature>
<organism evidence="9 10">
    <name type="scientific">Rubrobacter tropicus</name>
    <dbReference type="NCBI Taxonomy" id="2653851"/>
    <lineage>
        <taxon>Bacteria</taxon>
        <taxon>Bacillati</taxon>
        <taxon>Actinomycetota</taxon>
        <taxon>Rubrobacteria</taxon>
        <taxon>Rubrobacterales</taxon>
        <taxon>Rubrobacteraceae</taxon>
        <taxon>Rubrobacter</taxon>
    </lineage>
</organism>
<dbReference type="GO" id="GO:0055085">
    <property type="term" value="P:transmembrane transport"/>
    <property type="evidence" value="ECO:0007669"/>
    <property type="project" value="InterPro"/>
</dbReference>
<feature type="transmembrane region" description="Helical" evidence="7">
    <location>
        <begin position="255"/>
        <end position="280"/>
    </location>
</feature>